<evidence type="ECO:0000313" key="1">
    <source>
        <dbReference type="EMBL" id="AKT40338.1"/>
    </source>
</evidence>
<name>A0A0K1EIB3_CHOCO</name>
<evidence type="ECO:0008006" key="3">
    <source>
        <dbReference type="Google" id="ProtNLM"/>
    </source>
</evidence>
<dbReference type="Proteomes" id="UP000067626">
    <property type="component" value="Chromosome"/>
</dbReference>
<dbReference type="PROSITE" id="PS51257">
    <property type="entry name" value="PROKAR_LIPOPROTEIN"/>
    <property type="match status" value="1"/>
</dbReference>
<gene>
    <name evidence="1" type="ORF">CMC5_044910</name>
</gene>
<proteinExistence type="predicted"/>
<accession>A0A0K1EIB3</accession>
<dbReference type="KEGG" id="ccro:CMC5_044910"/>
<dbReference type="AlphaFoldDB" id="A0A0K1EIB3"/>
<protein>
    <recommendedName>
        <fullName evidence="3">Lipoprotein</fullName>
    </recommendedName>
</protein>
<organism evidence="1 2">
    <name type="scientific">Chondromyces crocatus</name>
    <dbReference type="NCBI Taxonomy" id="52"/>
    <lineage>
        <taxon>Bacteria</taxon>
        <taxon>Pseudomonadati</taxon>
        <taxon>Myxococcota</taxon>
        <taxon>Polyangia</taxon>
        <taxon>Polyangiales</taxon>
        <taxon>Polyangiaceae</taxon>
        <taxon>Chondromyces</taxon>
    </lineage>
</organism>
<dbReference type="EMBL" id="CP012159">
    <property type="protein sequence ID" value="AKT40338.1"/>
    <property type="molecule type" value="Genomic_DNA"/>
</dbReference>
<evidence type="ECO:0000313" key="2">
    <source>
        <dbReference type="Proteomes" id="UP000067626"/>
    </source>
</evidence>
<sequence length="141" mass="15132">MNQFSMKWSMVIVIGLFTSSGCLVDTDPGSEGEMEDADAASEVIAEVGEEQCTPSIGGVSASSTPRLNSTITYTINGSCLPSTIAMWIGDCDGIYKQSGNASQARFSCTHRWTAGIKEVHIKDRPGGYHLYPSPFTINVFP</sequence>
<reference evidence="1 2" key="1">
    <citation type="submission" date="2015-07" db="EMBL/GenBank/DDBJ databases">
        <title>Genome analysis of myxobacterium Chondromyces crocatus Cm c5 reveals a high potential for natural compound synthesis and the genetic basis for the loss of fruiting body formation.</title>
        <authorList>
            <person name="Zaburannyi N."/>
            <person name="Bunk B."/>
            <person name="Maier J."/>
            <person name="Overmann J."/>
            <person name="Mueller R."/>
        </authorList>
    </citation>
    <scope>NUCLEOTIDE SEQUENCE [LARGE SCALE GENOMIC DNA]</scope>
    <source>
        <strain evidence="1 2">Cm c5</strain>
    </source>
</reference>
<keyword evidence="2" id="KW-1185">Reference proteome</keyword>